<dbReference type="PANTHER" id="PTHR12262">
    <property type="entry name" value="CCR4-NOT TRANSCRIPTION COMPLEX SUBUNIT 9"/>
    <property type="match status" value="1"/>
</dbReference>
<reference evidence="5" key="1">
    <citation type="submission" date="2016-11" db="UniProtKB">
        <authorList>
            <consortium name="WormBaseParasite"/>
        </authorList>
    </citation>
    <scope>IDENTIFICATION</scope>
</reference>
<evidence type="ECO:0000256" key="2">
    <source>
        <dbReference type="ARBA" id="ARBA00014171"/>
    </source>
</evidence>
<dbReference type="InterPro" id="IPR007216">
    <property type="entry name" value="CNOT9"/>
</dbReference>
<dbReference type="Pfam" id="PF04078">
    <property type="entry name" value="Rcd1"/>
    <property type="match status" value="1"/>
</dbReference>
<dbReference type="GO" id="GO:0006402">
    <property type="term" value="P:mRNA catabolic process"/>
    <property type="evidence" value="ECO:0007669"/>
    <property type="project" value="InterPro"/>
</dbReference>
<dbReference type="GO" id="GO:0000932">
    <property type="term" value="C:P-body"/>
    <property type="evidence" value="ECO:0007669"/>
    <property type="project" value="UniProtKB-SubCell"/>
</dbReference>
<evidence type="ECO:0000313" key="4">
    <source>
        <dbReference type="Proteomes" id="UP000095280"/>
    </source>
</evidence>
<dbReference type="WBParaSite" id="maker-unitig_22624-snap-gene-0.2-mRNA-1">
    <property type="protein sequence ID" value="maker-unitig_22624-snap-gene-0.2-mRNA-1"/>
    <property type="gene ID" value="maker-unitig_22624-snap-gene-0.2"/>
</dbReference>
<accession>A0A1I8F793</accession>
<dbReference type="GO" id="GO:0030014">
    <property type="term" value="C:CCR4-NOT complex"/>
    <property type="evidence" value="ECO:0007669"/>
    <property type="project" value="InterPro"/>
</dbReference>
<protein>
    <recommendedName>
        <fullName evidence="2">CCR4-NOT transcription complex subunit 9</fullName>
    </recommendedName>
    <alternativeName>
        <fullName evidence="3">Cell differentiation protein RQCD1 homolog</fullName>
    </alternativeName>
</protein>
<comment type="subcellular location">
    <subcellularLocation>
        <location evidence="1">Cytoplasm</location>
        <location evidence="1">P-body</location>
    </subcellularLocation>
</comment>
<dbReference type="InterPro" id="IPR011989">
    <property type="entry name" value="ARM-like"/>
</dbReference>
<dbReference type="Proteomes" id="UP000095280">
    <property type="component" value="Unplaced"/>
</dbReference>
<proteinExistence type="predicted"/>
<sequence>MALLQCLAAHPATRRAVLDLQLVHYLFPFLSNHPQHQPADPRPADTLGVLLALWRSPKDPQAVECLLRTEQLVPLCLRVMDFGSELSRTVATFVVQKVLQDPAGLAYVLQHPIRGCRGSGWRSGVYLRVNPSARLLKHVVRCYVLLTDKLQSSPSPESLPAQELKDDSLLSRMQLQLRDRKNSARGAATFADWLSALSSPGRRCLCDRGRR</sequence>
<evidence type="ECO:0000256" key="1">
    <source>
        <dbReference type="ARBA" id="ARBA00004201"/>
    </source>
</evidence>
<dbReference type="Gene3D" id="1.25.10.10">
    <property type="entry name" value="Leucine-rich Repeat Variant"/>
    <property type="match status" value="1"/>
</dbReference>
<evidence type="ECO:0000256" key="3">
    <source>
        <dbReference type="ARBA" id="ARBA00030283"/>
    </source>
</evidence>
<name>A0A1I8F793_9PLAT</name>
<keyword evidence="4" id="KW-1185">Reference proteome</keyword>
<dbReference type="AlphaFoldDB" id="A0A1I8F793"/>
<organism evidence="4 5">
    <name type="scientific">Macrostomum lignano</name>
    <dbReference type="NCBI Taxonomy" id="282301"/>
    <lineage>
        <taxon>Eukaryota</taxon>
        <taxon>Metazoa</taxon>
        <taxon>Spiralia</taxon>
        <taxon>Lophotrochozoa</taxon>
        <taxon>Platyhelminthes</taxon>
        <taxon>Rhabditophora</taxon>
        <taxon>Macrostomorpha</taxon>
        <taxon>Macrostomida</taxon>
        <taxon>Macrostomidae</taxon>
        <taxon>Macrostomum</taxon>
    </lineage>
</organism>
<evidence type="ECO:0000313" key="5">
    <source>
        <dbReference type="WBParaSite" id="maker-unitig_22624-snap-gene-0.2-mRNA-1"/>
    </source>
</evidence>